<organism evidence="2 3">
    <name type="scientific">Rhizobium gallicum</name>
    <dbReference type="NCBI Taxonomy" id="56730"/>
    <lineage>
        <taxon>Bacteria</taxon>
        <taxon>Pseudomonadati</taxon>
        <taxon>Pseudomonadota</taxon>
        <taxon>Alphaproteobacteria</taxon>
        <taxon>Hyphomicrobiales</taxon>
        <taxon>Rhizobiaceae</taxon>
        <taxon>Rhizobium/Agrobacterium group</taxon>
        <taxon>Rhizobium</taxon>
    </lineage>
</organism>
<protein>
    <submittedName>
        <fullName evidence="2">FAD dependent pyridine nucleotide-disulfide oxidoreductase protein</fullName>
    </submittedName>
</protein>
<dbReference type="PANTHER" id="PTHR43539:SF78">
    <property type="entry name" value="FLAVIN-CONTAINING MONOOXYGENASE"/>
    <property type="match status" value="1"/>
</dbReference>
<dbReference type="RefSeq" id="WP_074067640.1">
    <property type="nucleotide sequence ID" value="NZ_CP017101.1"/>
</dbReference>
<dbReference type="InterPro" id="IPR050982">
    <property type="entry name" value="Auxin_biosynth/cation_transpt"/>
</dbReference>
<name>A0A1L5NHH5_9HYPH</name>
<evidence type="ECO:0000313" key="2">
    <source>
        <dbReference type="EMBL" id="APO67340.1"/>
    </source>
</evidence>
<keyword evidence="1" id="KW-0560">Oxidoreductase</keyword>
<dbReference type="EMBL" id="CP017101">
    <property type="protein sequence ID" value="APO67340.1"/>
    <property type="molecule type" value="Genomic_DNA"/>
</dbReference>
<dbReference type="STRING" id="56730.IE4872_CH01706"/>
<dbReference type="PANTHER" id="PTHR43539">
    <property type="entry name" value="FLAVIN-BINDING MONOOXYGENASE-LIKE PROTEIN (AFU_ORTHOLOGUE AFUA_4G09220)"/>
    <property type="match status" value="1"/>
</dbReference>
<dbReference type="GO" id="GO:0004497">
    <property type="term" value="F:monooxygenase activity"/>
    <property type="evidence" value="ECO:0007669"/>
    <property type="project" value="TreeGrafter"/>
</dbReference>
<dbReference type="AlphaFoldDB" id="A0A1L5NHH5"/>
<evidence type="ECO:0000256" key="1">
    <source>
        <dbReference type="ARBA" id="ARBA00023002"/>
    </source>
</evidence>
<evidence type="ECO:0000313" key="3">
    <source>
        <dbReference type="Proteomes" id="UP000184749"/>
    </source>
</evidence>
<dbReference type="PRINTS" id="PR00469">
    <property type="entry name" value="PNDRDTASEII"/>
</dbReference>
<dbReference type="Proteomes" id="UP000184749">
    <property type="component" value="Chromosome"/>
</dbReference>
<dbReference type="OrthoDB" id="9773233at2"/>
<dbReference type="InterPro" id="IPR036188">
    <property type="entry name" value="FAD/NAD-bd_sf"/>
</dbReference>
<dbReference type="Gene3D" id="3.50.50.60">
    <property type="entry name" value="FAD/NAD(P)-binding domain"/>
    <property type="match status" value="2"/>
</dbReference>
<dbReference type="GO" id="GO:0050660">
    <property type="term" value="F:flavin adenine dinucleotide binding"/>
    <property type="evidence" value="ECO:0007669"/>
    <property type="project" value="TreeGrafter"/>
</dbReference>
<sequence length="415" mass="45039">MGEVLDVVVIGAGSTGLGISYFLKREAREHKVLDGGRIGETWRTQRWDSFRLNSPTIRSVLPGDSYRGPDPWGAITHHEFVCYLEDYAERHCLPVSTQTSVKELTRENGLFRLTTAPGVLLARNVVIATGDQNRQVRPPEAANLPVELRQVDSSAYRNAAQLEHGAVLVVGSGQSGGQIAEDLALAGRVVFLATSRNGRWVRRYRGGNILNWLTLSGFLDVPRKELVLPSGKVPARALVGATHTISLQSLSAQGVVLLGRFRGVENDSLVFGDDLHAHMRFADEVSVNTKRHVDEYIERAGLDAPPAEGDPAETVEPRIPDPLIRTMDWRACGIRSVVWCTGFTGDFSWVHLPGALNAVGQPVHADGVGAVPGLYFAGLDFGSTRKSGTIPALAEEAARLVVRLVKGGATHRLKD</sequence>
<dbReference type="PRINTS" id="PR00368">
    <property type="entry name" value="FADPNR"/>
</dbReference>
<dbReference type="SUPFAM" id="SSF51905">
    <property type="entry name" value="FAD/NAD(P)-binding domain"/>
    <property type="match status" value="1"/>
</dbReference>
<proteinExistence type="predicted"/>
<accession>A0A1L5NHH5</accession>
<dbReference type="Pfam" id="PF13738">
    <property type="entry name" value="Pyr_redox_3"/>
    <property type="match status" value="1"/>
</dbReference>
<gene>
    <name evidence="2" type="ORF">IE4872_CH01706</name>
</gene>
<reference evidence="2 3" key="1">
    <citation type="submission" date="2016-09" db="EMBL/GenBank/DDBJ databases">
        <title>The complete genome sequences of Rhizobium gallicum, symbiovars gallicum and phaseoli, symbionts associated to common bean (Phaseolus vulgaris).</title>
        <authorList>
            <person name="Bustos P."/>
            <person name="Santamaria R.I."/>
            <person name="Perez-Carrascal O.M."/>
            <person name="Juarez S."/>
            <person name="Lozano L."/>
            <person name="Martinez-Flores I."/>
            <person name="Martinez-Romero E."/>
            <person name="Cevallos M."/>
            <person name="Romero D."/>
            <person name="Davila G."/>
            <person name="Gonzalez V."/>
        </authorList>
    </citation>
    <scope>NUCLEOTIDE SEQUENCE [LARGE SCALE GENOMIC DNA]</scope>
    <source>
        <strain evidence="2 3">IE4872</strain>
    </source>
</reference>